<gene>
    <name evidence="2" type="ORF">P4O66_008029</name>
</gene>
<evidence type="ECO:0000313" key="2">
    <source>
        <dbReference type="EMBL" id="KAK1797662.1"/>
    </source>
</evidence>
<reference evidence="2" key="1">
    <citation type="submission" date="2023-03" db="EMBL/GenBank/DDBJ databases">
        <title>Electrophorus voltai genome.</title>
        <authorList>
            <person name="Bian C."/>
        </authorList>
    </citation>
    <scope>NUCLEOTIDE SEQUENCE</scope>
    <source>
        <strain evidence="2">CB-2022</strain>
        <tissue evidence="2">Muscle</tissue>
    </source>
</reference>
<evidence type="ECO:0000313" key="3">
    <source>
        <dbReference type="Proteomes" id="UP001239994"/>
    </source>
</evidence>
<organism evidence="2 3">
    <name type="scientific">Electrophorus voltai</name>
    <dbReference type="NCBI Taxonomy" id="2609070"/>
    <lineage>
        <taxon>Eukaryota</taxon>
        <taxon>Metazoa</taxon>
        <taxon>Chordata</taxon>
        <taxon>Craniata</taxon>
        <taxon>Vertebrata</taxon>
        <taxon>Euteleostomi</taxon>
        <taxon>Actinopterygii</taxon>
        <taxon>Neopterygii</taxon>
        <taxon>Teleostei</taxon>
        <taxon>Ostariophysi</taxon>
        <taxon>Gymnotiformes</taxon>
        <taxon>Gymnotoidei</taxon>
        <taxon>Gymnotidae</taxon>
        <taxon>Electrophorus</taxon>
    </lineage>
</organism>
<sequence length="182" mass="19384">SGEESYRPLTNHESRYQGDQSQGLETTGSYYTYWDHQEYYREHNRKGESDDGGGGGSPFDSPSKMDTVSADSESEEPPVPKVPPKAPPRRLHSGTSRQPKGASGGVLSSDEDTPSTKDRSPRAQAPKPKPHKGKKAASPVPTLETGQSAKASLEACALKPEQPPPHTSGSHPAGADSDPAHD</sequence>
<feature type="compositionally biased region" description="Polar residues" evidence="1">
    <location>
        <begin position="17"/>
        <end position="29"/>
    </location>
</feature>
<feature type="compositionally biased region" description="Pro residues" evidence="1">
    <location>
        <begin position="77"/>
        <end position="86"/>
    </location>
</feature>
<feature type="region of interest" description="Disordered" evidence="1">
    <location>
        <begin position="42"/>
        <end position="182"/>
    </location>
</feature>
<feature type="compositionally biased region" description="Basic and acidic residues" evidence="1">
    <location>
        <begin position="1"/>
        <end position="16"/>
    </location>
</feature>
<evidence type="ECO:0000256" key="1">
    <source>
        <dbReference type="SAM" id="MobiDB-lite"/>
    </source>
</evidence>
<dbReference type="AlphaFoldDB" id="A0AAD8ZEN2"/>
<protein>
    <submittedName>
        <fullName evidence="2">Uncharacterized protein</fullName>
    </submittedName>
</protein>
<name>A0AAD8ZEN2_9TELE</name>
<keyword evidence="3" id="KW-1185">Reference proteome</keyword>
<feature type="non-terminal residue" evidence="2">
    <location>
        <position position="182"/>
    </location>
</feature>
<accession>A0AAD8ZEN2</accession>
<comment type="caution">
    <text evidence="2">The sequence shown here is derived from an EMBL/GenBank/DDBJ whole genome shotgun (WGS) entry which is preliminary data.</text>
</comment>
<dbReference type="EMBL" id="JAROKS010000013">
    <property type="protein sequence ID" value="KAK1797662.1"/>
    <property type="molecule type" value="Genomic_DNA"/>
</dbReference>
<dbReference type="Proteomes" id="UP001239994">
    <property type="component" value="Unassembled WGS sequence"/>
</dbReference>
<feature type="region of interest" description="Disordered" evidence="1">
    <location>
        <begin position="1"/>
        <end position="29"/>
    </location>
</feature>
<proteinExistence type="predicted"/>